<dbReference type="InterPro" id="IPR003961">
    <property type="entry name" value="FN3_dom"/>
</dbReference>
<dbReference type="GeneID" id="107225976"/>
<evidence type="ECO:0000256" key="5">
    <source>
        <dbReference type="ARBA" id="ARBA00022737"/>
    </source>
</evidence>
<dbReference type="Gene3D" id="3.30.200.20">
    <property type="entry name" value="Phosphorylase Kinase, domain 1"/>
    <property type="match status" value="1"/>
</dbReference>
<dbReference type="PROSITE" id="PS50011">
    <property type="entry name" value="PROTEIN_KINASE_DOM"/>
    <property type="match status" value="1"/>
</dbReference>
<dbReference type="RefSeq" id="XP_015522115.2">
    <property type="nucleotide sequence ID" value="XM_015666629.2"/>
</dbReference>
<keyword evidence="8 15" id="KW-0472">Membrane</keyword>
<feature type="compositionally biased region" description="Polar residues" evidence="14">
    <location>
        <begin position="647"/>
        <end position="658"/>
    </location>
</feature>
<feature type="domain" description="Protein kinase" evidence="17">
    <location>
        <begin position="520"/>
        <end position="881"/>
    </location>
</feature>
<feature type="domain" description="Fibronectin type-III" evidence="18">
    <location>
        <begin position="234"/>
        <end position="328"/>
    </location>
</feature>
<dbReference type="PROSITE" id="PS00107">
    <property type="entry name" value="PROTEIN_KINASE_ATP"/>
    <property type="match status" value="1"/>
</dbReference>
<keyword evidence="9" id="KW-1015">Disulfide bond</keyword>
<evidence type="ECO:0000256" key="11">
    <source>
        <dbReference type="ARBA" id="ARBA00023180"/>
    </source>
</evidence>
<protein>
    <recommendedName>
        <fullName evidence="2">receptor protein-tyrosine kinase</fullName>
        <ecNumber evidence="2">2.7.10.1</ecNumber>
    </recommendedName>
</protein>
<comment type="subcellular location">
    <subcellularLocation>
        <location evidence="1">Membrane</location>
        <topology evidence="1">Single-pass membrane protein</topology>
    </subcellularLocation>
</comment>
<dbReference type="InParanoid" id="A0A6J0C6S6"/>
<feature type="signal peptide" evidence="16">
    <location>
        <begin position="1"/>
        <end position="26"/>
    </location>
</feature>
<evidence type="ECO:0000256" key="14">
    <source>
        <dbReference type="SAM" id="MobiDB-lite"/>
    </source>
</evidence>
<dbReference type="InterPro" id="IPR013783">
    <property type="entry name" value="Ig-like_fold"/>
</dbReference>
<evidence type="ECO:0000256" key="16">
    <source>
        <dbReference type="SAM" id="SignalP"/>
    </source>
</evidence>
<dbReference type="InterPro" id="IPR011009">
    <property type="entry name" value="Kinase-like_dom_sf"/>
</dbReference>
<dbReference type="InterPro" id="IPR001245">
    <property type="entry name" value="Ser-Thr/Tyr_kinase_cat_dom"/>
</dbReference>
<gene>
    <name evidence="20" type="primary">LOC107225976</name>
</gene>
<evidence type="ECO:0000256" key="1">
    <source>
        <dbReference type="ARBA" id="ARBA00004167"/>
    </source>
</evidence>
<keyword evidence="11" id="KW-0325">Glycoprotein</keyword>
<dbReference type="InterPro" id="IPR008266">
    <property type="entry name" value="Tyr_kinase_AS"/>
</dbReference>
<name>A0A6J0C6S6_NEOLC</name>
<evidence type="ECO:0000256" key="12">
    <source>
        <dbReference type="ARBA" id="ARBA00051243"/>
    </source>
</evidence>
<keyword evidence="13" id="KW-0547">Nucleotide-binding</keyword>
<dbReference type="InterPro" id="IPR036179">
    <property type="entry name" value="Ig-like_dom_sf"/>
</dbReference>
<keyword evidence="3" id="KW-0808">Transferase</keyword>
<evidence type="ECO:0000256" key="13">
    <source>
        <dbReference type="PROSITE-ProRule" id="PRU10141"/>
    </source>
</evidence>
<dbReference type="PROSITE" id="PS50853">
    <property type="entry name" value="FN3"/>
    <property type="match status" value="2"/>
</dbReference>
<dbReference type="CDD" id="cd00063">
    <property type="entry name" value="FN3"/>
    <property type="match status" value="2"/>
</dbReference>
<dbReference type="PANTHER" id="PTHR24416">
    <property type="entry name" value="TYROSINE-PROTEIN KINASE RECEPTOR"/>
    <property type="match status" value="1"/>
</dbReference>
<organism evidence="20">
    <name type="scientific">Neodiprion lecontei</name>
    <name type="common">Redheaded pine sawfly</name>
    <dbReference type="NCBI Taxonomy" id="441921"/>
    <lineage>
        <taxon>Eukaryota</taxon>
        <taxon>Metazoa</taxon>
        <taxon>Ecdysozoa</taxon>
        <taxon>Arthropoda</taxon>
        <taxon>Hexapoda</taxon>
        <taxon>Insecta</taxon>
        <taxon>Pterygota</taxon>
        <taxon>Neoptera</taxon>
        <taxon>Endopterygota</taxon>
        <taxon>Hymenoptera</taxon>
        <taxon>Tenthredinoidea</taxon>
        <taxon>Diprionidae</taxon>
        <taxon>Diprioninae</taxon>
        <taxon>Neodiprion</taxon>
    </lineage>
</organism>
<dbReference type="PANTHER" id="PTHR24416:SF600">
    <property type="entry name" value="PDGF- AND VEGF-RECEPTOR RELATED, ISOFORM J"/>
    <property type="match status" value="1"/>
</dbReference>
<dbReference type="AlphaFoldDB" id="A0A6J0C6S6"/>
<dbReference type="Gene3D" id="2.60.40.10">
    <property type="entry name" value="Immunoglobulins"/>
    <property type="match status" value="3"/>
</dbReference>
<dbReference type="GO" id="GO:0005524">
    <property type="term" value="F:ATP binding"/>
    <property type="evidence" value="ECO:0007669"/>
    <property type="project" value="UniProtKB-UniRule"/>
</dbReference>
<feature type="compositionally biased region" description="Low complexity" evidence="14">
    <location>
        <begin position="663"/>
        <end position="674"/>
    </location>
</feature>
<dbReference type="GO" id="GO:0007169">
    <property type="term" value="P:cell surface receptor protein tyrosine kinase signaling pathway"/>
    <property type="evidence" value="ECO:0007669"/>
    <property type="project" value="TreeGrafter"/>
</dbReference>
<evidence type="ECO:0000256" key="15">
    <source>
        <dbReference type="SAM" id="Phobius"/>
    </source>
</evidence>
<evidence type="ECO:0000256" key="6">
    <source>
        <dbReference type="ARBA" id="ARBA00022777"/>
    </source>
</evidence>
<dbReference type="InterPro" id="IPR036116">
    <property type="entry name" value="FN3_sf"/>
</dbReference>
<keyword evidence="19" id="KW-1185">Reference proteome</keyword>
<feature type="region of interest" description="Disordered" evidence="14">
    <location>
        <begin position="635"/>
        <end position="674"/>
    </location>
</feature>
<feature type="domain" description="Fibronectin type-III" evidence="18">
    <location>
        <begin position="335"/>
        <end position="430"/>
    </location>
</feature>
<dbReference type="SUPFAM" id="SSF49265">
    <property type="entry name" value="Fibronectin type III"/>
    <property type="match status" value="2"/>
</dbReference>
<dbReference type="InterPro" id="IPR050122">
    <property type="entry name" value="RTK"/>
</dbReference>
<evidence type="ECO:0000256" key="4">
    <source>
        <dbReference type="ARBA" id="ARBA00022692"/>
    </source>
</evidence>
<dbReference type="EC" id="2.7.10.1" evidence="2"/>
<keyword evidence="16" id="KW-0732">Signal</keyword>
<dbReference type="KEGG" id="nlo:107225976"/>
<keyword evidence="10" id="KW-0675">Receptor</keyword>
<accession>A0A6J0C6S6</accession>
<dbReference type="PROSITE" id="PS00109">
    <property type="entry name" value="PROTEIN_KINASE_TYR"/>
    <property type="match status" value="1"/>
</dbReference>
<dbReference type="InterPro" id="IPR017441">
    <property type="entry name" value="Protein_kinase_ATP_BS"/>
</dbReference>
<dbReference type="OrthoDB" id="6077854at2759"/>
<evidence type="ECO:0000259" key="17">
    <source>
        <dbReference type="PROSITE" id="PS50011"/>
    </source>
</evidence>
<evidence type="ECO:0000256" key="3">
    <source>
        <dbReference type="ARBA" id="ARBA00022679"/>
    </source>
</evidence>
<feature type="binding site" evidence="13">
    <location>
        <position position="554"/>
    </location>
    <ligand>
        <name>ATP</name>
        <dbReference type="ChEBI" id="CHEBI:30616"/>
    </ligand>
</feature>
<proteinExistence type="predicted"/>
<dbReference type="SMART" id="SM00060">
    <property type="entry name" value="FN3"/>
    <property type="match status" value="2"/>
</dbReference>
<evidence type="ECO:0000313" key="20">
    <source>
        <dbReference type="RefSeq" id="XP_015522115.2"/>
    </source>
</evidence>
<reference evidence="20" key="1">
    <citation type="submission" date="2025-08" db="UniProtKB">
        <authorList>
            <consortium name="RefSeq"/>
        </authorList>
    </citation>
    <scope>IDENTIFICATION</scope>
    <source>
        <tissue evidence="20">Thorax and Abdomen</tissue>
    </source>
</reference>
<dbReference type="Proteomes" id="UP000829291">
    <property type="component" value="Chromosome 5"/>
</dbReference>
<keyword evidence="6" id="KW-0418">Kinase</keyword>
<evidence type="ECO:0000256" key="7">
    <source>
        <dbReference type="ARBA" id="ARBA00022989"/>
    </source>
</evidence>
<keyword evidence="13" id="KW-0067">ATP-binding</keyword>
<comment type="catalytic activity">
    <reaction evidence="12">
        <text>L-tyrosyl-[protein] + ATP = O-phospho-L-tyrosyl-[protein] + ADP + H(+)</text>
        <dbReference type="Rhea" id="RHEA:10596"/>
        <dbReference type="Rhea" id="RHEA-COMP:10136"/>
        <dbReference type="Rhea" id="RHEA-COMP:20101"/>
        <dbReference type="ChEBI" id="CHEBI:15378"/>
        <dbReference type="ChEBI" id="CHEBI:30616"/>
        <dbReference type="ChEBI" id="CHEBI:46858"/>
        <dbReference type="ChEBI" id="CHEBI:61978"/>
        <dbReference type="ChEBI" id="CHEBI:456216"/>
        <dbReference type="EC" id="2.7.10.1"/>
    </reaction>
</comment>
<evidence type="ECO:0000256" key="9">
    <source>
        <dbReference type="ARBA" id="ARBA00023157"/>
    </source>
</evidence>
<evidence type="ECO:0000256" key="2">
    <source>
        <dbReference type="ARBA" id="ARBA00011902"/>
    </source>
</evidence>
<feature type="chain" id="PRO_5045546250" description="receptor protein-tyrosine kinase" evidence="16">
    <location>
        <begin position="27"/>
        <end position="916"/>
    </location>
</feature>
<dbReference type="GO" id="GO:0004714">
    <property type="term" value="F:transmembrane receptor protein tyrosine kinase activity"/>
    <property type="evidence" value="ECO:0007669"/>
    <property type="project" value="UniProtKB-EC"/>
</dbReference>
<evidence type="ECO:0000259" key="18">
    <source>
        <dbReference type="PROSITE" id="PS50853"/>
    </source>
</evidence>
<keyword evidence="5" id="KW-0677">Repeat</keyword>
<evidence type="ECO:0000256" key="10">
    <source>
        <dbReference type="ARBA" id="ARBA00023170"/>
    </source>
</evidence>
<feature type="transmembrane region" description="Helical" evidence="15">
    <location>
        <begin position="446"/>
        <end position="467"/>
    </location>
</feature>
<evidence type="ECO:0000256" key="8">
    <source>
        <dbReference type="ARBA" id="ARBA00023136"/>
    </source>
</evidence>
<dbReference type="SUPFAM" id="SSF56112">
    <property type="entry name" value="Protein kinase-like (PK-like)"/>
    <property type="match status" value="1"/>
</dbReference>
<evidence type="ECO:0000313" key="19">
    <source>
        <dbReference type="Proteomes" id="UP000829291"/>
    </source>
</evidence>
<dbReference type="InterPro" id="IPR000719">
    <property type="entry name" value="Prot_kinase_dom"/>
</dbReference>
<dbReference type="Gene3D" id="1.10.510.10">
    <property type="entry name" value="Transferase(Phosphotransferase) domain 1"/>
    <property type="match status" value="1"/>
</dbReference>
<keyword evidence="4 15" id="KW-0812">Transmembrane</keyword>
<keyword evidence="7 15" id="KW-1133">Transmembrane helix</keyword>
<dbReference type="SUPFAM" id="SSF48726">
    <property type="entry name" value="Immunoglobulin"/>
    <property type="match status" value="1"/>
</dbReference>
<sequence>MKRSDLALILMRLLLFFAILETNSAASKLLNRDVYVEENKPATLYCEIEGSSLTNFEWIQRYHHQVEWSESNFSTISHINETYVVMTLEIANVTSGYIGMRYKCSGDAGDSKRRTESAEYSLWTLNEEESNQNVRAIGKDRIYLKIGRVNFIAGSYNIYVINSFSDCVIEYLPNGTTRWQYATSYSWIEIPSYHVIHGLQEETTYMIKNTVSYASQALDEYKRATTLERDIEYVPVITVVKVTDFSIAIEWTAPPPELEGYISLYNVWIEDEWVTDWLRVKKESVLSHVFHELFVHSTYNIRVEACSIDECRNKYPSTTVTGVTTELADDVNPAFTPNVSVHESTNDSITIKWNAPEDSYKGPAIHYYHPILSAPYYADNSVFLNETTNFYTFVKLRQDVEFQIQVAACGKYRMNCGDPSVPIKARTPGVPELLKTTQNDWNMIQVGIWLIASALILIIVMSILAAWKLRKQSIKRKLIKARLDYFNNGNSVTLNPDVAVSDQAELLPYLKKYEFPRSLLTLGDILGSGAFGVVRKGQAKTIRGREVVTTVAVKTVRATASLDCMTALLRELRILCYLGEHLNLVSLLGACTKNLEYGQLFVIVEFCRFGNLHDYLLRHRRRFVNQLDADTGEIRDQNQVGDVIEPNDQSEGSGSRCNENLEVGESSDGSDSSCVGVTADGVVTDTESEKPKLRLRYPGDYTGIDTDPIRTRDLVCWAWQISRGMQYLSAKKILHGDLAARNILLSDNNVVKICDFGLSKSLRDEENFKNNEGGPLPVKWMAIESLRDRVFSTKSDVWSYGVVLWELFSLGNTPYHGIRPHDMCQTLIDGYRMERPEYAPQSLYDLMSSCWKEEPSERPSFESLTWKVADMIDEHVKSYYLDLGNPYTEMYADAWKRERETVMHGDEPAICEETQL</sequence>
<dbReference type="GO" id="GO:0005886">
    <property type="term" value="C:plasma membrane"/>
    <property type="evidence" value="ECO:0007669"/>
    <property type="project" value="TreeGrafter"/>
</dbReference>
<dbReference type="GO" id="GO:0043235">
    <property type="term" value="C:receptor complex"/>
    <property type="evidence" value="ECO:0007669"/>
    <property type="project" value="TreeGrafter"/>
</dbReference>
<dbReference type="Pfam" id="PF07714">
    <property type="entry name" value="PK_Tyr_Ser-Thr"/>
    <property type="match status" value="1"/>
</dbReference>
<dbReference type="CDD" id="cd00192">
    <property type="entry name" value="PTKc"/>
    <property type="match status" value="1"/>
</dbReference>